<dbReference type="EMBL" id="CP010429">
    <property type="protein sequence ID" value="AKD56051.1"/>
    <property type="molecule type" value="Genomic_DNA"/>
</dbReference>
<gene>
    <name evidence="6" type="ORF">SD10_15255</name>
</gene>
<dbReference type="PATRIC" id="fig|1379870.5.peg.3316"/>
<evidence type="ECO:0000256" key="1">
    <source>
        <dbReference type="ARBA" id="ARBA00022729"/>
    </source>
</evidence>
<dbReference type="RefSeq" id="WP_046574796.1">
    <property type="nucleotide sequence ID" value="NZ_CP010429.1"/>
</dbReference>
<dbReference type="InterPro" id="IPR000034">
    <property type="entry name" value="Laminin_IV"/>
</dbReference>
<evidence type="ECO:0000313" key="6">
    <source>
        <dbReference type="EMBL" id="AKD56051.1"/>
    </source>
</evidence>
<accession>A0A0E3V872</accession>
<keyword evidence="7" id="KW-1185">Reference proteome</keyword>
<evidence type="ECO:0000259" key="5">
    <source>
        <dbReference type="PROSITE" id="PS51115"/>
    </source>
</evidence>
<dbReference type="AlphaFoldDB" id="A0A0E3V872"/>
<reference evidence="6 7" key="1">
    <citation type="journal article" date="2014" name="Curr. Microbiol.">
        <title>Spirosoma radiotolerans sp. nov., a gamma-radiation-resistant bacterium isolated from gamma ray-irradiated soil.</title>
        <authorList>
            <person name="Lee J.J."/>
            <person name="Srinivasan S."/>
            <person name="Lim S."/>
            <person name="Joe M."/>
            <person name="Im S."/>
            <person name="Bae S.I."/>
            <person name="Park K.R."/>
            <person name="Han J.H."/>
            <person name="Park S.H."/>
            <person name="Joo B.M."/>
            <person name="Park S.J."/>
            <person name="Kim M.K."/>
        </authorList>
    </citation>
    <scope>NUCLEOTIDE SEQUENCE [LARGE SCALE GENOMIC DNA]</scope>
    <source>
        <strain evidence="6 7">DG5A</strain>
    </source>
</reference>
<sequence length="165" mass="18137">MTTLSSPAYIAFDNDNQGWQISSGAISSYSATGGNPGGYIIGTDNALGFWYFIASKEFVSETRKSYERNLGFDLEQSATDSQANADDVILTDGSTILTFDTAYNPKTTWTHYSIKLDEFSGWKKGKVKATKADMQTVLQNLTELRIRGEFRAGPDRGGLDNVAIY</sequence>
<dbReference type="HOGENOM" id="CLU_1609758_0_0_10"/>
<evidence type="ECO:0000256" key="2">
    <source>
        <dbReference type="ARBA" id="ARBA00022737"/>
    </source>
</evidence>
<dbReference type="STRING" id="1379870.SD10_15255"/>
<keyword evidence="1" id="KW-0732">Signal</keyword>
<dbReference type="KEGG" id="srd:SD10_15255"/>
<feature type="domain" description="Laminin IV type A" evidence="5">
    <location>
        <begin position="14"/>
        <end position="165"/>
    </location>
</feature>
<evidence type="ECO:0000313" key="7">
    <source>
        <dbReference type="Proteomes" id="UP000033054"/>
    </source>
</evidence>
<keyword evidence="2" id="KW-0677">Repeat</keyword>
<protein>
    <recommendedName>
        <fullName evidence="5">Laminin IV type A domain-containing protein</fullName>
    </recommendedName>
</protein>
<evidence type="ECO:0000256" key="4">
    <source>
        <dbReference type="ARBA" id="ARBA00023180"/>
    </source>
</evidence>
<keyword evidence="4" id="KW-0325">Glycoprotein</keyword>
<keyword evidence="3" id="KW-1015">Disulfide bond</keyword>
<dbReference type="Pfam" id="PF00052">
    <property type="entry name" value="Laminin_B"/>
    <property type="match status" value="1"/>
</dbReference>
<proteinExistence type="predicted"/>
<dbReference type="Proteomes" id="UP000033054">
    <property type="component" value="Chromosome"/>
</dbReference>
<evidence type="ECO:0000256" key="3">
    <source>
        <dbReference type="ARBA" id="ARBA00023157"/>
    </source>
</evidence>
<organism evidence="6 7">
    <name type="scientific">Spirosoma radiotolerans</name>
    <dbReference type="NCBI Taxonomy" id="1379870"/>
    <lineage>
        <taxon>Bacteria</taxon>
        <taxon>Pseudomonadati</taxon>
        <taxon>Bacteroidota</taxon>
        <taxon>Cytophagia</taxon>
        <taxon>Cytophagales</taxon>
        <taxon>Cytophagaceae</taxon>
        <taxon>Spirosoma</taxon>
    </lineage>
</organism>
<name>A0A0E3V872_9BACT</name>
<dbReference type="PROSITE" id="PS51115">
    <property type="entry name" value="LAMININ_IVA"/>
    <property type="match status" value="1"/>
</dbReference>